<dbReference type="CDD" id="cd00054">
    <property type="entry name" value="EGF_CA"/>
    <property type="match status" value="10"/>
</dbReference>
<evidence type="ECO:0000256" key="8">
    <source>
        <dbReference type="ARBA" id="ARBA00022989"/>
    </source>
</evidence>
<dbReference type="GO" id="GO:0009055">
    <property type="term" value="F:electron transfer activity"/>
    <property type="evidence" value="ECO:0007669"/>
    <property type="project" value="InterPro"/>
</dbReference>
<dbReference type="Gene3D" id="2.10.25.10">
    <property type="entry name" value="Laminin"/>
    <property type="match status" value="12"/>
</dbReference>
<feature type="transmembrane region" description="Helical" evidence="15">
    <location>
        <begin position="21"/>
        <end position="39"/>
    </location>
</feature>
<feature type="domain" description="EGF-like" evidence="16">
    <location>
        <begin position="218"/>
        <end position="258"/>
    </location>
</feature>
<evidence type="ECO:0000256" key="10">
    <source>
        <dbReference type="ARBA" id="ARBA00023136"/>
    </source>
</evidence>
<evidence type="ECO:0000259" key="17">
    <source>
        <dbReference type="PROSITE" id="PS51007"/>
    </source>
</evidence>
<feature type="domain" description="EGF-like" evidence="16">
    <location>
        <begin position="300"/>
        <end position="341"/>
    </location>
</feature>
<dbReference type="Pfam" id="PF12661">
    <property type="entry name" value="hEGF"/>
    <property type="match status" value="1"/>
</dbReference>
<dbReference type="GO" id="GO:0005509">
    <property type="term" value="F:calcium ion binding"/>
    <property type="evidence" value="ECO:0007669"/>
    <property type="project" value="InterPro"/>
</dbReference>
<feature type="domain" description="EGF-like" evidence="16">
    <location>
        <begin position="428"/>
        <end position="467"/>
    </location>
</feature>
<feature type="domain" description="EGF-like" evidence="16">
    <location>
        <begin position="384"/>
        <end position="427"/>
    </location>
</feature>
<feature type="domain" description="EGF-like" evidence="16">
    <location>
        <begin position="591"/>
        <end position="631"/>
    </location>
</feature>
<keyword evidence="19" id="KW-1185">Reference proteome</keyword>
<keyword evidence="12" id="KW-0325">Glycoprotein</keyword>
<dbReference type="PROSITE" id="PS51007">
    <property type="entry name" value="CYTC"/>
    <property type="match status" value="1"/>
</dbReference>
<evidence type="ECO:0000313" key="19">
    <source>
        <dbReference type="Proteomes" id="UP000594262"/>
    </source>
</evidence>
<evidence type="ECO:0000256" key="7">
    <source>
        <dbReference type="ARBA" id="ARBA00022837"/>
    </source>
</evidence>
<evidence type="ECO:0000313" key="18">
    <source>
        <dbReference type="EnsemblMetazoa" id="CLYHEMP015448.1"/>
    </source>
</evidence>
<keyword evidence="10 15" id="KW-0472">Membrane</keyword>
<evidence type="ECO:0000256" key="6">
    <source>
        <dbReference type="ARBA" id="ARBA00022737"/>
    </source>
</evidence>
<evidence type="ECO:0000259" key="16">
    <source>
        <dbReference type="PROSITE" id="PS50026"/>
    </source>
</evidence>
<organism evidence="18 19">
    <name type="scientific">Clytia hemisphaerica</name>
    <dbReference type="NCBI Taxonomy" id="252671"/>
    <lineage>
        <taxon>Eukaryota</taxon>
        <taxon>Metazoa</taxon>
        <taxon>Cnidaria</taxon>
        <taxon>Hydrozoa</taxon>
        <taxon>Hydroidolina</taxon>
        <taxon>Leptothecata</taxon>
        <taxon>Obeliida</taxon>
        <taxon>Clytiidae</taxon>
        <taxon>Clytia</taxon>
    </lineage>
</organism>
<dbReference type="GO" id="GO:0048731">
    <property type="term" value="P:system development"/>
    <property type="evidence" value="ECO:0007669"/>
    <property type="project" value="UniProtKB-ARBA"/>
</dbReference>
<evidence type="ECO:0000256" key="1">
    <source>
        <dbReference type="ARBA" id="ARBA00004479"/>
    </source>
</evidence>
<dbReference type="PROSITE" id="PS01187">
    <property type="entry name" value="EGF_CA"/>
    <property type="match status" value="3"/>
</dbReference>
<evidence type="ECO:0000256" key="2">
    <source>
        <dbReference type="ARBA" id="ARBA00022536"/>
    </source>
</evidence>
<dbReference type="InterPro" id="IPR000152">
    <property type="entry name" value="EGF-type_Asp/Asn_hydroxyl_site"/>
</dbReference>
<dbReference type="FunFam" id="2.10.25.10:FF:000202">
    <property type="entry name" value="Multiple epidermal growth factor-like domains 8"/>
    <property type="match status" value="1"/>
</dbReference>
<feature type="domain" description="EGF-like" evidence="16">
    <location>
        <begin position="342"/>
        <end position="383"/>
    </location>
</feature>
<dbReference type="InterPro" id="IPR013032">
    <property type="entry name" value="EGF-like_CS"/>
</dbReference>
<dbReference type="AlphaFoldDB" id="A0A7M5X013"/>
<keyword evidence="5" id="KW-0732">Signal</keyword>
<dbReference type="InterPro" id="IPR000742">
    <property type="entry name" value="EGF"/>
</dbReference>
<dbReference type="PANTHER" id="PTHR24034">
    <property type="entry name" value="EGF-LIKE DOMAIN-CONTAINING PROTEIN"/>
    <property type="match status" value="1"/>
</dbReference>
<evidence type="ECO:0000256" key="3">
    <source>
        <dbReference type="ARBA" id="ARBA00022692"/>
    </source>
</evidence>
<dbReference type="GO" id="GO:0016020">
    <property type="term" value="C:membrane"/>
    <property type="evidence" value="ECO:0007669"/>
    <property type="project" value="UniProtKB-SubCell"/>
</dbReference>
<evidence type="ECO:0000256" key="5">
    <source>
        <dbReference type="ARBA" id="ARBA00022729"/>
    </source>
</evidence>
<evidence type="ECO:0000256" key="12">
    <source>
        <dbReference type="ARBA" id="ARBA00023180"/>
    </source>
</evidence>
<feature type="domain" description="Cytochrome c" evidence="17">
    <location>
        <begin position="665"/>
        <end position="788"/>
    </location>
</feature>
<dbReference type="SUPFAM" id="SSF57196">
    <property type="entry name" value="EGF/Laminin"/>
    <property type="match status" value="1"/>
</dbReference>
<dbReference type="InterPro" id="IPR009056">
    <property type="entry name" value="Cyt_c-like_dom"/>
</dbReference>
<dbReference type="InterPro" id="IPR024731">
    <property type="entry name" value="NELL2-like_EGF"/>
</dbReference>
<evidence type="ECO:0000256" key="14">
    <source>
        <dbReference type="PROSITE-ProRule" id="PRU00433"/>
    </source>
</evidence>
<dbReference type="OrthoDB" id="5982925at2759"/>
<dbReference type="FunFam" id="2.10.25.10:FF:000038">
    <property type="entry name" value="Fibrillin 2"/>
    <property type="match status" value="7"/>
</dbReference>
<keyword evidence="11" id="KW-1015">Disulfide bond</keyword>
<dbReference type="EnsemblMetazoa" id="CLYHEMT015448.1">
    <property type="protein sequence ID" value="CLYHEMP015448.1"/>
    <property type="gene ID" value="CLYHEMG015448"/>
</dbReference>
<dbReference type="Pfam" id="PF12947">
    <property type="entry name" value="EGF_3"/>
    <property type="match status" value="6"/>
</dbReference>
<feature type="domain" description="EGF-like" evidence="16">
    <location>
        <begin position="468"/>
        <end position="508"/>
    </location>
</feature>
<dbReference type="FunFam" id="2.10.25.10:FF:000506">
    <property type="entry name" value="Adhesion G protein-coupled receptor E1"/>
    <property type="match status" value="1"/>
</dbReference>
<comment type="subcellular location">
    <subcellularLocation>
        <location evidence="1">Membrane</location>
        <topology evidence="1">Single-pass type I membrane protein</topology>
    </subcellularLocation>
</comment>
<dbReference type="GO" id="GO:0048513">
    <property type="term" value="P:animal organ development"/>
    <property type="evidence" value="ECO:0007669"/>
    <property type="project" value="UniProtKB-ARBA"/>
</dbReference>
<dbReference type="InterPro" id="IPR001881">
    <property type="entry name" value="EGF-like_Ca-bd_dom"/>
</dbReference>
<feature type="domain" description="EGF-like" evidence="16">
    <location>
        <begin position="259"/>
        <end position="295"/>
    </location>
</feature>
<dbReference type="InterPro" id="IPR018097">
    <property type="entry name" value="EGF_Ca-bd_CS"/>
</dbReference>
<comment type="caution">
    <text evidence="13">Lacks conserved residue(s) required for the propagation of feature annotation.</text>
</comment>
<dbReference type="SMART" id="SM00179">
    <property type="entry name" value="EGF_CA"/>
    <property type="match status" value="10"/>
</dbReference>
<dbReference type="GO" id="GO:0020037">
    <property type="term" value="F:heme binding"/>
    <property type="evidence" value="ECO:0007669"/>
    <property type="project" value="InterPro"/>
</dbReference>
<dbReference type="PROSITE" id="PS50026">
    <property type="entry name" value="EGF_3"/>
    <property type="match status" value="10"/>
</dbReference>
<keyword evidence="7" id="KW-0106">Calcium</keyword>
<feature type="domain" description="EGF-like" evidence="16">
    <location>
        <begin position="550"/>
        <end position="590"/>
    </location>
</feature>
<evidence type="ECO:0000256" key="11">
    <source>
        <dbReference type="ARBA" id="ARBA00023157"/>
    </source>
</evidence>
<sequence>MIVFSQIDKALHMYNSSSFTMGRFVVIFIVNALLFFQLGKSDISTCELPTKKLGCLKKDTSIFNIQLANNRDHTNPSYTGTTLEWGDYPKHLRSLLCHCYKKAMEQEFIAISITFYGECYGTKDRQRLTAFLKEPTNRRSICFDSKYGNCQDTSDLDCTGEDKSQYVYLVQSKYDEFICGENYTKCHEKALCILDDENSSCQCKQGYIGNGESCKINEINECKLNLHTCHANATCIDTHEHYQCSCKDGFIGNGTICEDFDECKAEVAHCPTNSTCVNLIGSFDCFCNSGYQKCENTCKDVDECSDPDLNRCHAKAKCENTIGSYMCFCQKGYSGDGYQCGDLNECSNNSMNNCHQNALCLNTEGSYQCYCQKGFYGNGRKCFDFNECYSPTTHNCHQHSNCVNNIGSYTCQCRNGFIKTANDTTCIDINECSSTNQCHQNATCTNNFGSYSCKCHEGFTGDGFKCDNVNECQLGNNKCHPNAECVDNIGGYSCKCQQGFTGNGEICFDKNECLESPSSCHPNAECLNTIGSFKCQCKSGYKSNGTFCQDLNECLDVNLHHCFFGKCINTVGSYTCHCYSGFEMKNGFCQDKNECVTGESKCHQNATCVNAFGSYKCFCDSGFHGDGIQCKLVKSSTVAWSLIADFIDEHVKKMFEQQEQKLRTEEQEQIEDLLRTIQNRSVAATQRCAACHQNATCSIDKETYETKCVCSIGFIGNGSYCSPELVTSSKYPMKTTETVDSEKDGISIDVQNELNIDPPKGKQITGKLKGNESSGSAMGVTSFIMALFALMLVFTLICFIHKKFGLKCHKRSSKVDPKMRKPTGGRFRSLTSMFNGHFNRKPSTASVNYKTEDMFDILKHRFSLYDEEAIRNHQFPRAQNTTS</sequence>
<dbReference type="InterPro" id="IPR050751">
    <property type="entry name" value="ECM_structural_protein"/>
</dbReference>
<proteinExistence type="predicted"/>
<reference evidence="18" key="1">
    <citation type="submission" date="2021-01" db="UniProtKB">
        <authorList>
            <consortium name="EnsemblMetazoa"/>
        </authorList>
    </citation>
    <scope>IDENTIFICATION</scope>
</reference>
<keyword evidence="2 13" id="KW-0245">EGF-like domain</keyword>
<feature type="transmembrane region" description="Helical" evidence="15">
    <location>
        <begin position="777"/>
        <end position="800"/>
    </location>
</feature>
<dbReference type="Proteomes" id="UP000594262">
    <property type="component" value="Unplaced"/>
</dbReference>
<dbReference type="InterPro" id="IPR049883">
    <property type="entry name" value="NOTCH1_EGF-like"/>
</dbReference>
<name>A0A7M5X013_9CNID</name>
<dbReference type="SMART" id="SM00181">
    <property type="entry name" value="EGF"/>
    <property type="match status" value="12"/>
</dbReference>
<evidence type="ECO:0000256" key="15">
    <source>
        <dbReference type="SAM" id="Phobius"/>
    </source>
</evidence>
<evidence type="ECO:0000256" key="13">
    <source>
        <dbReference type="PROSITE-ProRule" id="PRU00076"/>
    </source>
</evidence>
<feature type="domain" description="EGF-like" evidence="16">
    <location>
        <begin position="509"/>
        <end position="549"/>
    </location>
</feature>
<keyword evidence="14" id="KW-0349">Heme</keyword>
<keyword evidence="4 14" id="KW-0479">Metal-binding</keyword>
<keyword evidence="8 15" id="KW-1133">Transmembrane helix</keyword>
<keyword evidence="9 14" id="KW-0408">Iron</keyword>
<dbReference type="PANTHER" id="PTHR24034:SF204">
    <property type="entry name" value="ADHESION G PROTEIN-COUPLED RECEPTOR E1"/>
    <property type="match status" value="1"/>
</dbReference>
<dbReference type="PROSITE" id="PS00010">
    <property type="entry name" value="ASX_HYDROXYL"/>
    <property type="match status" value="10"/>
</dbReference>
<keyword evidence="6" id="KW-0677">Repeat</keyword>
<dbReference type="Pfam" id="PF07645">
    <property type="entry name" value="EGF_CA"/>
    <property type="match status" value="4"/>
</dbReference>
<protein>
    <submittedName>
        <fullName evidence="18">Uncharacterized protein</fullName>
    </submittedName>
</protein>
<dbReference type="PROSITE" id="PS01186">
    <property type="entry name" value="EGF_2"/>
    <property type="match status" value="11"/>
</dbReference>
<dbReference type="SUPFAM" id="SSF57184">
    <property type="entry name" value="Growth factor receptor domain"/>
    <property type="match status" value="3"/>
</dbReference>
<evidence type="ECO:0000256" key="9">
    <source>
        <dbReference type="ARBA" id="ARBA00023004"/>
    </source>
</evidence>
<evidence type="ECO:0000256" key="4">
    <source>
        <dbReference type="ARBA" id="ARBA00022723"/>
    </source>
</evidence>
<dbReference type="InterPro" id="IPR009030">
    <property type="entry name" value="Growth_fac_rcpt_cys_sf"/>
</dbReference>
<keyword evidence="3 15" id="KW-0812">Transmembrane</keyword>
<accession>A0A7M5X013</accession>